<evidence type="ECO:0000256" key="1">
    <source>
        <dbReference type="ARBA" id="ARBA00008005"/>
    </source>
</evidence>
<dbReference type="PANTHER" id="PTHR35861">
    <property type="match status" value="1"/>
</dbReference>
<accession>A0A917NJH9</accession>
<dbReference type="Pfam" id="PF17482">
    <property type="entry name" value="Phage_sheath_1C"/>
    <property type="match status" value="1"/>
</dbReference>
<reference evidence="3" key="2">
    <citation type="submission" date="2020-09" db="EMBL/GenBank/DDBJ databases">
        <authorList>
            <person name="Sun Q."/>
            <person name="Zhou Y."/>
        </authorList>
    </citation>
    <scope>NUCLEOTIDE SEQUENCE</scope>
    <source>
        <strain evidence="3">CGMCC 1.3617</strain>
    </source>
</reference>
<gene>
    <name evidence="3" type="ORF">GCM10011320_06530</name>
</gene>
<evidence type="ECO:0000313" key="4">
    <source>
        <dbReference type="Proteomes" id="UP000661507"/>
    </source>
</evidence>
<dbReference type="InterPro" id="IPR052042">
    <property type="entry name" value="Tail_sheath_structural"/>
</dbReference>
<feature type="domain" description="Tail sheath protein C-terminal" evidence="2">
    <location>
        <begin position="382"/>
        <end position="476"/>
    </location>
</feature>
<dbReference type="EMBL" id="BMKW01000001">
    <property type="protein sequence ID" value="GGJ02421.1"/>
    <property type="molecule type" value="Genomic_DNA"/>
</dbReference>
<keyword evidence="4" id="KW-1185">Reference proteome</keyword>
<comment type="caution">
    <text evidence="3">The sequence shown here is derived from an EMBL/GenBank/DDBJ whole genome shotgun (WGS) entry which is preliminary data.</text>
</comment>
<dbReference type="AlphaFoldDB" id="A0A917NJH9"/>
<protein>
    <recommendedName>
        <fullName evidence="2">Tail sheath protein C-terminal domain-containing protein</fullName>
    </recommendedName>
</protein>
<reference evidence="3" key="1">
    <citation type="journal article" date="2014" name="Int. J. Syst. Evol. Microbiol.">
        <title>Complete genome sequence of Corynebacterium casei LMG S-19264T (=DSM 44701T), isolated from a smear-ripened cheese.</title>
        <authorList>
            <consortium name="US DOE Joint Genome Institute (JGI-PGF)"/>
            <person name="Walter F."/>
            <person name="Albersmeier A."/>
            <person name="Kalinowski J."/>
            <person name="Ruckert C."/>
        </authorList>
    </citation>
    <scope>NUCLEOTIDE SEQUENCE</scope>
    <source>
        <strain evidence="3">CGMCC 1.3617</strain>
    </source>
</reference>
<dbReference type="Proteomes" id="UP000661507">
    <property type="component" value="Unassembled WGS sequence"/>
</dbReference>
<sequence>MGETIGELIIPGTYIEVRAEGLIGVGGIATGNVGVVGTANRGPLNEVVILGSYAEALAVFGTPDPWPADPAATAHLTLVRTLEQLFAGGAATVFAVRVASLAADVTMRAMTWRVTAGATDLFTLTATSAGSWANAIQATLTAGADGAPARLTLQLGRIREAFEATTATDLAREVNQESSFVRAGAVAAGQAATAPTGITPAAEANRGGPDGSGAMGTLIPEIADGLALLEGEEINILVIAGYGADTAGGAALAHLERTEAAGRERIAILGTRSDQLAGIGQDAAAISNGRIVLVAPGIQATDAARAGAPLVPLPPAYAAALVAGKLAALAPHVSLTNKDVATQGLTQLYTRAQQKQLLQNRIMVLFRNLGFRALRGLTTDTGPFRQISVRRIVDYAKAGVRKGSNPYIGRLNNPRVRSALRATLDGFLAQMVQDEMLTAYTLDVSATRRQEIEGICSVTMTLQPTFSIDFIRVTMILQ</sequence>
<comment type="similarity">
    <text evidence="1">Belongs to the myoviridae tail sheath protein family.</text>
</comment>
<dbReference type="InterPro" id="IPR020287">
    <property type="entry name" value="Tail_sheath_C"/>
</dbReference>
<name>A0A917NJH9_9PROT</name>
<dbReference type="Gene3D" id="3.40.50.11780">
    <property type="match status" value="1"/>
</dbReference>
<evidence type="ECO:0000259" key="2">
    <source>
        <dbReference type="Pfam" id="PF17482"/>
    </source>
</evidence>
<organism evidence="3 4">
    <name type="scientific">Neoroseomonas lacus</name>
    <dbReference type="NCBI Taxonomy" id="287609"/>
    <lineage>
        <taxon>Bacteria</taxon>
        <taxon>Pseudomonadati</taxon>
        <taxon>Pseudomonadota</taxon>
        <taxon>Alphaproteobacteria</taxon>
        <taxon>Acetobacterales</taxon>
        <taxon>Acetobacteraceae</taxon>
        <taxon>Neoroseomonas</taxon>
    </lineage>
</organism>
<proteinExistence type="inferred from homology"/>
<dbReference type="PANTHER" id="PTHR35861:SF1">
    <property type="entry name" value="PHAGE TAIL SHEATH PROTEIN"/>
    <property type="match status" value="1"/>
</dbReference>
<dbReference type="RefSeq" id="WP_188965454.1">
    <property type="nucleotide sequence ID" value="NZ_BMKW01000001.1"/>
</dbReference>
<evidence type="ECO:0000313" key="3">
    <source>
        <dbReference type="EMBL" id="GGJ02421.1"/>
    </source>
</evidence>